<keyword evidence="2" id="KW-1185">Reference proteome</keyword>
<accession>A0AAD6XJU5</accession>
<dbReference type="Gene3D" id="2.60.120.330">
    <property type="entry name" value="B-lactam Antibiotic, Isopenicillin N Synthase, Chain"/>
    <property type="match status" value="2"/>
</dbReference>
<dbReference type="InterPro" id="IPR010856">
    <property type="entry name" value="Gig2-like"/>
</dbReference>
<reference evidence="1" key="1">
    <citation type="submission" date="2023-03" db="EMBL/GenBank/DDBJ databases">
        <title>Massive genome expansion in bonnet fungi (Mycena s.s.) driven by repeated elements and novel gene families across ecological guilds.</title>
        <authorList>
            <consortium name="Lawrence Berkeley National Laboratory"/>
            <person name="Harder C.B."/>
            <person name="Miyauchi S."/>
            <person name="Viragh M."/>
            <person name="Kuo A."/>
            <person name="Thoen E."/>
            <person name="Andreopoulos B."/>
            <person name="Lu D."/>
            <person name="Skrede I."/>
            <person name="Drula E."/>
            <person name="Henrissat B."/>
            <person name="Morin E."/>
            <person name="Kohler A."/>
            <person name="Barry K."/>
            <person name="LaButti K."/>
            <person name="Morin E."/>
            <person name="Salamov A."/>
            <person name="Lipzen A."/>
            <person name="Mereny Z."/>
            <person name="Hegedus B."/>
            <person name="Baldrian P."/>
            <person name="Stursova M."/>
            <person name="Weitz H."/>
            <person name="Taylor A."/>
            <person name="Grigoriev I.V."/>
            <person name="Nagy L.G."/>
            <person name="Martin F."/>
            <person name="Kauserud H."/>
        </authorList>
    </citation>
    <scope>NUCLEOTIDE SEQUENCE</scope>
    <source>
        <strain evidence="1">CBHHK173m</strain>
    </source>
</reference>
<dbReference type="PANTHER" id="PTHR30613">
    <property type="entry name" value="UNCHARACTERIZED PROTEIN YBIU-RELATED"/>
    <property type="match status" value="1"/>
</dbReference>
<dbReference type="EMBL" id="JARJCN010000084">
    <property type="protein sequence ID" value="KAJ7076212.1"/>
    <property type="molecule type" value="Genomic_DNA"/>
</dbReference>
<dbReference type="Pfam" id="PF07350">
    <property type="entry name" value="Gig2-like"/>
    <property type="match status" value="2"/>
</dbReference>
<gene>
    <name evidence="1" type="ORF">B0H15DRAFT_955889</name>
</gene>
<organism evidence="1 2">
    <name type="scientific">Mycena belliarum</name>
    <dbReference type="NCBI Taxonomy" id="1033014"/>
    <lineage>
        <taxon>Eukaryota</taxon>
        <taxon>Fungi</taxon>
        <taxon>Dikarya</taxon>
        <taxon>Basidiomycota</taxon>
        <taxon>Agaricomycotina</taxon>
        <taxon>Agaricomycetes</taxon>
        <taxon>Agaricomycetidae</taxon>
        <taxon>Agaricales</taxon>
        <taxon>Marasmiineae</taxon>
        <taxon>Mycenaceae</taxon>
        <taxon>Mycena</taxon>
    </lineage>
</organism>
<evidence type="ECO:0000313" key="2">
    <source>
        <dbReference type="Proteomes" id="UP001222325"/>
    </source>
</evidence>
<dbReference type="PANTHER" id="PTHR30613:SF1">
    <property type="entry name" value="DUF1479 DOMAIN PROTEIN (AFU_ORTHOLOGUE AFUA_5G09280)"/>
    <property type="match status" value="1"/>
</dbReference>
<dbReference type="AlphaFoldDB" id="A0AAD6XJU5"/>
<name>A0AAD6XJU5_9AGAR</name>
<sequence length="307" mass="34153">MRARTHPGVLETQRALLSLWHDSSGKVSLASYFDRLRIRFPGDVKFALGPHVDVGSIERWEEGEYHKCFRRILEGGSAWREHDPYDAAPRVNARQDLYNALYAISRTPDHAIARQFSVFDLPPVARLDVAILNGPGREDAPRSSHAQARHGNWMLRPFFRARSPASASLRWEDRNALDLDGTAAAATHPHLRLEKTMVSMPRVEPGDQMIHAVEGYHGGTEDSSVMCIPAVPLTLINAHYLRDQRKNFLAGLPAPDFPGGKGESTFVGRATSADLYPDGRRAVGFEKHEHIGEEDSLLAEADRILAA</sequence>
<comment type="caution">
    <text evidence="1">The sequence shown here is derived from an EMBL/GenBank/DDBJ whole genome shotgun (WGS) entry which is preliminary data.</text>
</comment>
<dbReference type="Proteomes" id="UP001222325">
    <property type="component" value="Unassembled WGS sequence"/>
</dbReference>
<proteinExistence type="predicted"/>
<dbReference type="InterPro" id="IPR027443">
    <property type="entry name" value="IPNS-like_sf"/>
</dbReference>
<protein>
    <submittedName>
        <fullName evidence="1">Uncharacterized protein</fullName>
    </submittedName>
</protein>
<dbReference type="SUPFAM" id="SSF51197">
    <property type="entry name" value="Clavaminate synthase-like"/>
    <property type="match status" value="2"/>
</dbReference>
<evidence type="ECO:0000313" key="1">
    <source>
        <dbReference type="EMBL" id="KAJ7076212.1"/>
    </source>
</evidence>